<dbReference type="RefSeq" id="WP_116977023.1">
    <property type="nucleotide sequence ID" value="NZ_QPMM01000009.1"/>
</dbReference>
<organism evidence="1 2">
    <name type="scientific">Chitinophaga silvatica</name>
    <dbReference type="NCBI Taxonomy" id="2282649"/>
    <lineage>
        <taxon>Bacteria</taxon>
        <taxon>Pseudomonadati</taxon>
        <taxon>Bacteroidota</taxon>
        <taxon>Chitinophagia</taxon>
        <taxon>Chitinophagales</taxon>
        <taxon>Chitinophagaceae</taxon>
        <taxon>Chitinophaga</taxon>
    </lineage>
</organism>
<dbReference type="Proteomes" id="UP000260644">
    <property type="component" value="Unassembled WGS sequence"/>
</dbReference>
<evidence type="ECO:0000313" key="2">
    <source>
        <dbReference type="Proteomes" id="UP000260644"/>
    </source>
</evidence>
<accession>A0A3E1Y7Q4</accession>
<dbReference type="OrthoDB" id="678195at2"/>
<sequence length="164" mass="19013">MTQPLALLSVAILKAMLESGFTLFVRQSYPAGRTFADANIREVFLITPYTNIGEANMHFQHIRFDNRKYIYQTHHPEEVEKLYVAAEQPAGYKIYAAVIQEPIDQILHMLQPKIKAYILRRTKWGQEGLDNVKTGFILHYGDLCVTLQYLHEEIKVPLSEIDKY</sequence>
<gene>
    <name evidence="1" type="ORF">DVR12_17200</name>
</gene>
<protein>
    <submittedName>
        <fullName evidence="1">Uncharacterized protein</fullName>
    </submittedName>
</protein>
<evidence type="ECO:0000313" key="1">
    <source>
        <dbReference type="EMBL" id="RFS21076.1"/>
    </source>
</evidence>
<keyword evidence="2" id="KW-1185">Reference proteome</keyword>
<name>A0A3E1Y7Q4_9BACT</name>
<dbReference type="EMBL" id="QPMM01000009">
    <property type="protein sequence ID" value="RFS21076.1"/>
    <property type="molecule type" value="Genomic_DNA"/>
</dbReference>
<proteinExistence type="predicted"/>
<dbReference type="AlphaFoldDB" id="A0A3E1Y7Q4"/>
<comment type="caution">
    <text evidence="1">The sequence shown here is derived from an EMBL/GenBank/DDBJ whole genome shotgun (WGS) entry which is preliminary data.</text>
</comment>
<reference evidence="1 2" key="1">
    <citation type="submission" date="2018-07" db="EMBL/GenBank/DDBJ databases">
        <title>Chitinophaga K2CV101002-2 sp. nov., isolated from a monsoon evergreen broad-leaved forest soil.</title>
        <authorList>
            <person name="Lv Y."/>
        </authorList>
    </citation>
    <scope>NUCLEOTIDE SEQUENCE [LARGE SCALE GENOMIC DNA]</scope>
    <source>
        <strain evidence="1 2">GDMCC 1.1288</strain>
    </source>
</reference>